<name>A0ACB5RGZ1_9CLOT</name>
<reference evidence="1" key="1">
    <citation type="journal article" date="2025" name="Int. J. Syst. Evol. Microbiol.">
        <title>Inconstantimicrobium mannanitabidum sp. nov., a novel member of the family Clostridiaceae isolated from anoxic soil under the treatment of reductive soil disinfestation.</title>
        <authorList>
            <person name="Ueki A."/>
            <person name="Tonouchi A."/>
            <person name="Honma S."/>
            <person name="Kaku N."/>
            <person name="Ueki K."/>
        </authorList>
    </citation>
    <scope>NUCLEOTIDE SEQUENCE</scope>
    <source>
        <strain evidence="1">TW13</strain>
    </source>
</reference>
<comment type="caution">
    <text evidence="1">The sequence shown here is derived from an EMBL/GenBank/DDBJ whole genome shotgun (WGS) entry which is preliminary data.</text>
</comment>
<accession>A0ACB5RGZ1</accession>
<keyword evidence="2" id="KW-1185">Reference proteome</keyword>
<dbReference type="EMBL" id="BROD01000001">
    <property type="protein sequence ID" value="GKX68366.1"/>
    <property type="molecule type" value="Genomic_DNA"/>
</dbReference>
<proteinExistence type="predicted"/>
<evidence type="ECO:0000313" key="2">
    <source>
        <dbReference type="Proteomes" id="UP001058074"/>
    </source>
</evidence>
<evidence type="ECO:0000313" key="1">
    <source>
        <dbReference type="EMBL" id="GKX68366.1"/>
    </source>
</evidence>
<sequence length="125" mass="14615">MKVNIRYLTIFLLLFLIEAIIAFFVHDAIIRPYIGDILVVILMYTFIRAIINKKIKFLPIYLFIFATIVEISQYFHLVNILHLQNNKIALIILGNSFDIKDILCYLVGSIILIICERSKLINDNR</sequence>
<protein>
    <submittedName>
        <fullName evidence="1">Membrane protein</fullName>
    </submittedName>
</protein>
<organism evidence="1 2">
    <name type="scientific">Inconstantimicrobium mannanitabidum</name>
    <dbReference type="NCBI Taxonomy" id="1604901"/>
    <lineage>
        <taxon>Bacteria</taxon>
        <taxon>Bacillati</taxon>
        <taxon>Bacillota</taxon>
        <taxon>Clostridia</taxon>
        <taxon>Eubacteriales</taxon>
        <taxon>Clostridiaceae</taxon>
        <taxon>Inconstantimicrobium</taxon>
    </lineage>
</organism>
<gene>
    <name evidence="1" type="ORF">rsdtw13_36240</name>
</gene>
<dbReference type="Proteomes" id="UP001058074">
    <property type="component" value="Unassembled WGS sequence"/>
</dbReference>